<dbReference type="EMBL" id="PFAQ01000037">
    <property type="protein sequence ID" value="PIT94768.1"/>
    <property type="molecule type" value="Genomic_DNA"/>
</dbReference>
<gene>
    <name evidence="1" type="ORF">COT98_02305</name>
</gene>
<proteinExistence type="predicted"/>
<sequence length="395" mass="42639">MKKISRFLLMMMAATVIVTLGVLGSCKKMDDAKPDKQVVKPVDPQVVKDFEMKIGGSKYLDGDTAWCAPGIPVVFAIPNPPAGAFYTWNFCGTILTGSLTNIQTNINYTFSIPGNCTVTITQNLGGVITTKTLYVVTSVNDPFVPPLYFLSSFHNTDGTYEYYWGVRKDRISDQTGTLFQIGDHTLWVKSFINISTTPTDSLIRFNFRTYNQVVKFNAGRGVTFSDVSGSIWKALGWPADNNYQPYLEDGVVRLNTYTPTIVAPGLVGDDGTSSRPLRITVDASGVAMFLQVSNNVAGSKEAPYVTYKIGTNAWSGNVPLTWFNGYGWTSAPIIPAGSIPAGGTIISVLFGATGGAGAMGGSIYYNPATTCLQFQVTSITCGPKIVYSVTPVVQR</sequence>
<dbReference type="SUPFAM" id="SSF49299">
    <property type="entry name" value="PKD domain"/>
    <property type="match status" value="1"/>
</dbReference>
<reference evidence="2" key="1">
    <citation type="submission" date="2017-09" db="EMBL/GenBank/DDBJ databases">
        <title>Depth-based differentiation of microbial function through sediment-hosted aquifers and enrichment of novel symbionts in the deep terrestrial subsurface.</title>
        <authorList>
            <person name="Probst A.J."/>
            <person name="Ladd B."/>
            <person name="Jarett J.K."/>
            <person name="Geller-Mcgrath D.E."/>
            <person name="Sieber C.M.K."/>
            <person name="Emerson J.B."/>
            <person name="Anantharaman K."/>
            <person name="Thomas B.C."/>
            <person name="Malmstrom R."/>
            <person name="Stieglmeier M."/>
            <person name="Klingl A."/>
            <person name="Woyke T."/>
            <person name="Ryan C.M."/>
            <person name="Banfield J.F."/>
        </authorList>
    </citation>
    <scope>NUCLEOTIDE SEQUENCE [LARGE SCALE GENOMIC DNA]</scope>
</reference>
<name>A0A2M6WPN5_9BACT</name>
<dbReference type="CDD" id="cd00146">
    <property type="entry name" value="PKD"/>
    <property type="match status" value="1"/>
</dbReference>
<comment type="caution">
    <text evidence="1">The sequence shown here is derived from an EMBL/GenBank/DDBJ whole genome shotgun (WGS) entry which is preliminary data.</text>
</comment>
<dbReference type="InterPro" id="IPR035986">
    <property type="entry name" value="PKD_dom_sf"/>
</dbReference>
<accession>A0A2M6WPN5</accession>
<organism evidence="1 2">
    <name type="scientific">Candidatus Falkowbacteria bacterium CG10_big_fil_rev_8_21_14_0_10_39_9</name>
    <dbReference type="NCBI Taxonomy" id="1974566"/>
    <lineage>
        <taxon>Bacteria</taxon>
        <taxon>Candidatus Falkowiibacteriota</taxon>
    </lineage>
</organism>
<dbReference type="Proteomes" id="UP000228900">
    <property type="component" value="Unassembled WGS sequence"/>
</dbReference>
<dbReference type="PROSITE" id="PS51257">
    <property type="entry name" value="PROKAR_LIPOPROTEIN"/>
    <property type="match status" value="1"/>
</dbReference>
<protein>
    <recommendedName>
        <fullName evidence="3">PKD domain-containing protein</fullName>
    </recommendedName>
</protein>
<evidence type="ECO:0008006" key="3">
    <source>
        <dbReference type="Google" id="ProtNLM"/>
    </source>
</evidence>
<evidence type="ECO:0000313" key="1">
    <source>
        <dbReference type="EMBL" id="PIT94768.1"/>
    </source>
</evidence>
<evidence type="ECO:0000313" key="2">
    <source>
        <dbReference type="Proteomes" id="UP000228900"/>
    </source>
</evidence>
<dbReference type="AlphaFoldDB" id="A0A2M6WPN5"/>